<dbReference type="GO" id="GO:0008757">
    <property type="term" value="F:S-adenosylmethionine-dependent methyltransferase activity"/>
    <property type="evidence" value="ECO:0007669"/>
    <property type="project" value="InterPro"/>
</dbReference>
<accession>A0A3D0ZRY4</accession>
<organism evidence="2 3">
    <name type="scientific">candidate division WWE3 bacterium</name>
    <dbReference type="NCBI Taxonomy" id="2053526"/>
    <lineage>
        <taxon>Bacteria</taxon>
        <taxon>Katanobacteria</taxon>
    </lineage>
</organism>
<gene>
    <name evidence="2" type="ORF">DEP93_03290</name>
</gene>
<proteinExistence type="predicted"/>
<reference evidence="2 3" key="1">
    <citation type="journal article" date="2018" name="Nat. Biotechnol.">
        <title>A standardized bacterial taxonomy based on genome phylogeny substantially revises the tree of life.</title>
        <authorList>
            <person name="Parks D.H."/>
            <person name="Chuvochina M."/>
            <person name="Waite D.W."/>
            <person name="Rinke C."/>
            <person name="Skarshewski A."/>
            <person name="Chaumeil P.A."/>
            <person name="Hugenholtz P."/>
        </authorList>
    </citation>
    <scope>NUCLEOTIDE SEQUENCE [LARGE SCALE GENOMIC DNA]</scope>
    <source>
        <strain evidence="2">UBA11701</strain>
    </source>
</reference>
<comment type="caution">
    <text evidence="2">The sequence shown here is derived from an EMBL/GenBank/DDBJ whole genome shotgun (WGS) entry which is preliminary data.</text>
</comment>
<dbReference type="SUPFAM" id="SSF53335">
    <property type="entry name" value="S-adenosyl-L-methionine-dependent methyltransferases"/>
    <property type="match status" value="1"/>
</dbReference>
<dbReference type="Gene3D" id="3.40.50.150">
    <property type="entry name" value="Vaccinia Virus protein VP39"/>
    <property type="match status" value="1"/>
</dbReference>
<dbReference type="InterPro" id="IPR029063">
    <property type="entry name" value="SAM-dependent_MTases_sf"/>
</dbReference>
<dbReference type="EMBL" id="DOZN01000020">
    <property type="protein sequence ID" value="HCC42473.1"/>
    <property type="molecule type" value="Genomic_DNA"/>
</dbReference>
<evidence type="ECO:0000259" key="1">
    <source>
        <dbReference type="Pfam" id="PF08241"/>
    </source>
</evidence>
<dbReference type="Pfam" id="PF08241">
    <property type="entry name" value="Methyltransf_11"/>
    <property type="match status" value="1"/>
</dbReference>
<name>A0A3D0ZRY4_UNCKA</name>
<evidence type="ECO:0000313" key="3">
    <source>
        <dbReference type="Proteomes" id="UP000263336"/>
    </source>
</evidence>
<dbReference type="Proteomes" id="UP000263336">
    <property type="component" value="Unassembled WGS sequence"/>
</dbReference>
<dbReference type="CDD" id="cd02440">
    <property type="entry name" value="AdoMet_MTases"/>
    <property type="match status" value="1"/>
</dbReference>
<feature type="domain" description="Methyltransferase type 11" evidence="1">
    <location>
        <begin position="74"/>
        <end position="118"/>
    </location>
</feature>
<sequence>MSSQMTAQVNSSRAVKVNLGCGPSGIDGWINYDWGILPLLSKLPVLQKVVFGAKLIPSFYFLKWPKLRLVNIKHKLPLKDNSVDYIYFSHVLEHFEPWEALSVLKECKRVMKRGGVLRIVTPDIRKMVNIYLNSGGNTRAAKILCNMWWGFDKDKQPANFLGKISRSFTREHLWNYDEEEMEALIRSAGFEHLTWVSIGTGEVPDIDKLDSLSMENTSLYVEVKKI</sequence>
<dbReference type="AlphaFoldDB" id="A0A3D0ZRY4"/>
<evidence type="ECO:0000313" key="2">
    <source>
        <dbReference type="EMBL" id="HCC42473.1"/>
    </source>
</evidence>
<dbReference type="InterPro" id="IPR013216">
    <property type="entry name" value="Methyltransf_11"/>
</dbReference>
<protein>
    <recommendedName>
        <fullName evidence="1">Methyltransferase type 11 domain-containing protein</fullName>
    </recommendedName>
</protein>